<feature type="region of interest" description="Disordered" evidence="4">
    <location>
        <begin position="143"/>
        <end position="205"/>
    </location>
</feature>
<accession>G3MJI1</accession>
<name>G3MJI1_AMBMU</name>
<organism evidence="6">
    <name type="scientific">Amblyomma maculatum</name>
    <name type="common">Gulf Coast tick</name>
    <dbReference type="NCBI Taxonomy" id="34609"/>
    <lineage>
        <taxon>Eukaryota</taxon>
        <taxon>Metazoa</taxon>
        <taxon>Ecdysozoa</taxon>
        <taxon>Arthropoda</taxon>
        <taxon>Chelicerata</taxon>
        <taxon>Arachnida</taxon>
        <taxon>Acari</taxon>
        <taxon>Parasitiformes</taxon>
        <taxon>Ixodida</taxon>
        <taxon>Ixodoidea</taxon>
        <taxon>Ixodidae</taxon>
        <taxon>Amblyomminae</taxon>
        <taxon>Amblyomma</taxon>
    </lineage>
</organism>
<feature type="domain" description="Ribosomal RNA-processing protein 14/surfeit locus protein 6 C-terminal" evidence="5">
    <location>
        <begin position="156"/>
        <end position="339"/>
    </location>
</feature>
<comment type="similarity">
    <text evidence="2">Belongs to the SURF6 family.</text>
</comment>
<feature type="non-terminal residue" evidence="6">
    <location>
        <position position="354"/>
    </location>
</feature>
<dbReference type="GO" id="GO:0003677">
    <property type="term" value="F:DNA binding"/>
    <property type="evidence" value="ECO:0007669"/>
    <property type="project" value="TreeGrafter"/>
</dbReference>
<evidence type="ECO:0000256" key="1">
    <source>
        <dbReference type="ARBA" id="ARBA00004123"/>
    </source>
</evidence>
<feature type="compositionally biased region" description="Basic residues" evidence="4">
    <location>
        <begin position="289"/>
        <end position="305"/>
    </location>
</feature>
<dbReference type="GO" id="GO:0003723">
    <property type="term" value="F:RNA binding"/>
    <property type="evidence" value="ECO:0007669"/>
    <property type="project" value="TreeGrafter"/>
</dbReference>
<feature type="compositionally biased region" description="Basic and acidic residues" evidence="4">
    <location>
        <begin position="249"/>
        <end position="285"/>
    </location>
</feature>
<dbReference type="AlphaFoldDB" id="G3MJI1"/>
<dbReference type="GO" id="GO:0042274">
    <property type="term" value="P:ribosomal small subunit biogenesis"/>
    <property type="evidence" value="ECO:0007669"/>
    <property type="project" value="TreeGrafter"/>
</dbReference>
<protein>
    <recommendedName>
        <fullName evidence="5">Ribosomal RNA-processing protein 14/surfeit locus protein 6 C-terminal domain-containing protein</fullName>
    </recommendedName>
</protein>
<proteinExistence type="evidence at transcript level"/>
<dbReference type="Pfam" id="PF04935">
    <property type="entry name" value="SURF6"/>
    <property type="match status" value="1"/>
</dbReference>
<dbReference type="GO" id="GO:0005730">
    <property type="term" value="C:nucleolus"/>
    <property type="evidence" value="ECO:0007669"/>
    <property type="project" value="TreeGrafter"/>
</dbReference>
<evidence type="ECO:0000259" key="5">
    <source>
        <dbReference type="Pfam" id="PF04935"/>
    </source>
</evidence>
<dbReference type="InterPro" id="IPR029190">
    <property type="entry name" value="Rrp14/SURF6_C"/>
</dbReference>
<evidence type="ECO:0000256" key="4">
    <source>
        <dbReference type="SAM" id="MobiDB-lite"/>
    </source>
</evidence>
<feature type="compositionally biased region" description="Basic and acidic residues" evidence="4">
    <location>
        <begin position="145"/>
        <end position="158"/>
    </location>
</feature>
<dbReference type="GO" id="GO:0042273">
    <property type="term" value="P:ribosomal large subunit biogenesis"/>
    <property type="evidence" value="ECO:0007669"/>
    <property type="project" value="TreeGrafter"/>
</dbReference>
<feature type="compositionally biased region" description="Basic residues" evidence="4">
    <location>
        <begin position="328"/>
        <end position="345"/>
    </location>
</feature>
<comment type="subcellular location">
    <subcellularLocation>
        <location evidence="1">Nucleus</location>
    </subcellularLocation>
</comment>
<feature type="region of interest" description="Disordered" evidence="4">
    <location>
        <begin position="105"/>
        <end position="125"/>
    </location>
</feature>
<keyword evidence="3" id="KW-0539">Nucleus</keyword>
<dbReference type="EMBL" id="JO842032">
    <property type="protein sequence ID" value="AEO33649.1"/>
    <property type="molecule type" value="mRNA"/>
</dbReference>
<feature type="non-terminal residue" evidence="6">
    <location>
        <position position="1"/>
    </location>
</feature>
<dbReference type="InterPro" id="IPR007019">
    <property type="entry name" value="SURF6"/>
</dbReference>
<dbReference type="PANTHER" id="PTHR14369:SF0">
    <property type="entry name" value="SURFEIT LOCUS PROTEIN 6"/>
    <property type="match status" value="1"/>
</dbReference>
<reference evidence="6" key="1">
    <citation type="journal article" date="2011" name="PLoS ONE">
        <title>A deep insight into the sialotranscriptome of the gulf coast tick, Amblyomma maculatum.</title>
        <authorList>
            <person name="Karim S."/>
            <person name="Singh P."/>
            <person name="Ribeiro J.M."/>
        </authorList>
    </citation>
    <scope>NUCLEOTIDE SEQUENCE</scope>
    <source>
        <tissue evidence="6">Salivary gland</tissue>
    </source>
</reference>
<feature type="region of interest" description="Disordered" evidence="4">
    <location>
        <begin position="249"/>
        <end position="354"/>
    </location>
</feature>
<dbReference type="PANTHER" id="PTHR14369">
    <property type="entry name" value="SURFEIT LOCUS PROTEIN 6"/>
    <property type="match status" value="1"/>
</dbReference>
<sequence length="354" mass="41241">WRRHLLMERVVCTTRQRRRQRNHRAMGEHERQGDDSLRSRLMAEDDYMLHLVDTVHPKYYFDADTVEALTEDINRKLEGRAQGVKKVHKIARLDPSLRQTVSQLLQANQPTSKKRRKAKATLHSAALDRASSLDELRHRLSNKIEALRGKRPVGGERKAAKRAAKPPSKPTSAKLPKSGQESVSAADKKKKAKKVPQQPPAVFNRDGRMVFSKFDLADPVAARTEPQPKPTKKKKLVQQLEAKVEKMRNLEEHDPERAKQIQEKQKWHRALDRAEGIKVKDDPELLKASLKRHEKRRQQSRKKWQSRTEHVQQRQQERQQKRRDNIKARKQAKLQTKMKRLKRKVTLCPASEAL</sequence>
<feature type="compositionally biased region" description="Basic and acidic residues" evidence="4">
    <location>
        <begin position="306"/>
        <end position="327"/>
    </location>
</feature>
<evidence type="ECO:0000256" key="3">
    <source>
        <dbReference type="ARBA" id="ARBA00023242"/>
    </source>
</evidence>
<evidence type="ECO:0000313" key="6">
    <source>
        <dbReference type="EMBL" id="AEO33649.1"/>
    </source>
</evidence>
<evidence type="ECO:0000256" key="2">
    <source>
        <dbReference type="ARBA" id="ARBA00005904"/>
    </source>
</evidence>